<dbReference type="EMBL" id="JBHTLJ010000002">
    <property type="protein sequence ID" value="MFD1162351.1"/>
    <property type="molecule type" value="Genomic_DNA"/>
</dbReference>
<dbReference type="RefSeq" id="WP_311938617.1">
    <property type="nucleotide sequence ID" value="NZ_JAVSCK010000002.1"/>
</dbReference>
<feature type="domain" description="Rhodanese" evidence="2">
    <location>
        <begin position="78"/>
        <end position="97"/>
    </location>
</feature>
<dbReference type="Proteomes" id="UP001597163">
    <property type="component" value="Unassembled WGS sequence"/>
</dbReference>
<gene>
    <name evidence="3" type="ORF">ACFQ2E_07970</name>
</gene>
<keyword evidence="4" id="KW-1185">Reference proteome</keyword>
<keyword evidence="1" id="KW-0732">Signal</keyword>
<accession>A0ABW3RBD7</accession>
<organism evidence="3 4">
    <name type="scientific">Hwangdonia seohaensis</name>
    <dbReference type="NCBI Taxonomy" id="1240727"/>
    <lineage>
        <taxon>Bacteria</taxon>
        <taxon>Pseudomonadati</taxon>
        <taxon>Bacteroidota</taxon>
        <taxon>Flavobacteriia</taxon>
        <taxon>Flavobacteriales</taxon>
        <taxon>Flavobacteriaceae</taxon>
        <taxon>Hwangdonia</taxon>
    </lineage>
</organism>
<reference evidence="4" key="1">
    <citation type="journal article" date="2019" name="Int. J. Syst. Evol. Microbiol.">
        <title>The Global Catalogue of Microorganisms (GCM) 10K type strain sequencing project: providing services to taxonomists for standard genome sequencing and annotation.</title>
        <authorList>
            <consortium name="The Broad Institute Genomics Platform"/>
            <consortium name="The Broad Institute Genome Sequencing Center for Infectious Disease"/>
            <person name="Wu L."/>
            <person name="Ma J."/>
        </authorList>
    </citation>
    <scope>NUCLEOTIDE SEQUENCE [LARGE SCALE GENOMIC DNA]</scope>
    <source>
        <strain evidence="4">CCUG 63246</strain>
    </source>
</reference>
<dbReference type="Gene3D" id="2.40.160.20">
    <property type="match status" value="1"/>
</dbReference>
<evidence type="ECO:0000313" key="4">
    <source>
        <dbReference type="Proteomes" id="UP001597163"/>
    </source>
</evidence>
<name>A0ABW3RBD7_9FLAO</name>
<evidence type="ECO:0000256" key="1">
    <source>
        <dbReference type="SAM" id="SignalP"/>
    </source>
</evidence>
<proteinExistence type="predicted"/>
<evidence type="ECO:0000259" key="2">
    <source>
        <dbReference type="PROSITE" id="PS50206"/>
    </source>
</evidence>
<dbReference type="InterPro" id="IPR001763">
    <property type="entry name" value="Rhodanese-like_dom"/>
</dbReference>
<evidence type="ECO:0000313" key="3">
    <source>
        <dbReference type="EMBL" id="MFD1162351.1"/>
    </source>
</evidence>
<comment type="caution">
    <text evidence="3">The sequence shown here is derived from an EMBL/GenBank/DDBJ whole genome shotgun (WGS) entry which is preliminary data.</text>
</comment>
<feature type="signal peptide" evidence="1">
    <location>
        <begin position="1"/>
        <end position="20"/>
    </location>
</feature>
<dbReference type="SUPFAM" id="SSF56925">
    <property type="entry name" value="OMPA-like"/>
    <property type="match status" value="1"/>
</dbReference>
<sequence length="163" mass="17783">MKKLFLLSVAVLGFTFAASAQEISNNAIGLRLGDSDGFGAEISYQHALGDNNRLELDLGWRDGKNYDGFKLAGLYQWVWNLDGGFNWYAGAGGGLGSFSVNVPGGNDATDTFIFVAGDVGIEYNFDIPLLLSLDFRPEIGFGNDNFNNNDLDFDIALGIRYQF</sequence>
<feature type="chain" id="PRO_5046558221" description="Rhodanese domain-containing protein" evidence="1">
    <location>
        <begin position="21"/>
        <end position="163"/>
    </location>
</feature>
<dbReference type="InterPro" id="IPR011250">
    <property type="entry name" value="OMP/PagP_B-barrel"/>
</dbReference>
<protein>
    <recommendedName>
        <fullName evidence="2">Rhodanese domain-containing protein</fullName>
    </recommendedName>
</protein>
<dbReference type="PROSITE" id="PS50206">
    <property type="entry name" value="RHODANESE_3"/>
    <property type="match status" value="1"/>
</dbReference>